<evidence type="ECO:0000313" key="1">
    <source>
        <dbReference type="EMBL" id="KAJ7608815.1"/>
    </source>
</evidence>
<reference evidence="1" key="1">
    <citation type="submission" date="2023-03" db="EMBL/GenBank/DDBJ databases">
        <title>Massive genome expansion in bonnet fungi (Mycena s.s.) driven by repeated elements and novel gene families across ecological guilds.</title>
        <authorList>
            <consortium name="Lawrence Berkeley National Laboratory"/>
            <person name="Harder C.B."/>
            <person name="Miyauchi S."/>
            <person name="Viragh M."/>
            <person name="Kuo A."/>
            <person name="Thoen E."/>
            <person name="Andreopoulos B."/>
            <person name="Lu D."/>
            <person name="Skrede I."/>
            <person name="Drula E."/>
            <person name="Henrissat B."/>
            <person name="Morin E."/>
            <person name="Kohler A."/>
            <person name="Barry K."/>
            <person name="LaButti K."/>
            <person name="Morin E."/>
            <person name="Salamov A."/>
            <person name="Lipzen A."/>
            <person name="Mereny Z."/>
            <person name="Hegedus B."/>
            <person name="Baldrian P."/>
            <person name="Stursova M."/>
            <person name="Weitz H."/>
            <person name="Taylor A."/>
            <person name="Grigoriev I.V."/>
            <person name="Nagy L.G."/>
            <person name="Martin F."/>
            <person name="Kauserud H."/>
        </authorList>
    </citation>
    <scope>NUCLEOTIDE SEQUENCE</scope>
    <source>
        <strain evidence="1">9284</strain>
    </source>
</reference>
<keyword evidence="2" id="KW-1185">Reference proteome</keyword>
<evidence type="ECO:0000313" key="2">
    <source>
        <dbReference type="Proteomes" id="UP001221142"/>
    </source>
</evidence>
<dbReference type="EMBL" id="JARKIF010000043">
    <property type="protein sequence ID" value="KAJ7608815.1"/>
    <property type="molecule type" value="Genomic_DNA"/>
</dbReference>
<accession>A0AAD7B2L0</accession>
<dbReference type="AlphaFoldDB" id="A0AAD7B2L0"/>
<sequence>MPQDKELLQCIPILESNSLQAACIIRGQESVLRLSGFWASMWSRSSLYAPALEQLVCWIDEGSKTELPRLIRGLSLQCSSVVHRASALLFCNIVAGSVAPIILPSLTHLEFVVREVVELEDTRQFTQRLVQDLRRLPLIDPSNLDGRFLVVVVDAEEGFPDGTGVVVPMLTANNLQAWDLLDSKDNNLWTRAERTIAARQATSAFIHDFLTIFHYTAC</sequence>
<dbReference type="Proteomes" id="UP001221142">
    <property type="component" value="Unassembled WGS sequence"/>
</dbReference>
<protein>
    <submittedName>
        <fullName evidence="1">Uncharacterized protein</fullName>
    </submittedName>
</protein>
<comment type="caution">
    <text evidence="1">The sequence shown here is derived from an EMBL/GenBank/DDBJ whole genome shotgun (WGS) entry which is preliminary data.</text>
</comment>
<proteinExistence type="predicted"/>
<organism evidence="1 2">
    <name type="scientific">Roridomyces roridus</name>
    <dbReference type="NCBI Taxonomy" id="1738132"/>
    <lineage>
        <taxon>Eukaryota</taxon>
        <taxon>Fungi</taxon>
        <taxon>Dikarya</taxon>
        <taxon>Basidiomycota</taxon>
        <taxon>Agaricomycotina</taxon>
        <taxon>Agaricomycetes</taxon>
        <taxon>Agaricomycetidae</taxon>
        <taxon>Agaricales</taxon>
        <taxon>Marasmiineae</taxon>
        <taxon>Mycenaceae</taxon>
        <taxon>Roridomyces</taxon>
    </lineage>
</organism>
<gene>
    <name evidence="1" type="ORF">FB45DRAFT_1039483</name>
</gene>
<name>A0AAD7B2L0_9AGAR</name>